<reference evidence="3 4" key="1">
    <citation type="journal article" date="2013" name="Genome Announc.">
        <title>Genome Sequence of Streptomyces violaceusniger Strain SPC6, a Halotolerant Streptomycete That Exhibits Rapid Growth and Development.</title>
        <authorList>
            <person name="Chen X."/>
            <person name="Zhang B."/>
            <person name="Zhang W."/>
            <person name="Wu X."/>
            <person name="Zhang M."/>
            <person name="Chen T."/>
            <person name="Liu G."/>
            <person name="Dyson P."/>
        </authorList>
    </citation>
    <scope>NUCLEOTIDE SEQUENCE [LARGE SCALE GENOMIC DNA]</scope>
    <source>
        <strain evidence="3 4">SPC6</strain>
    </source>
</reference>
<dbReference type="SMART" id="SM00020">
    <property type="entry name" value="Tryp_SPc"/>
    <property type="match status" value="1"/>
</dbReference>
<dbReference type="PROSITE" id="PS50240">
    <property type="entry name" value="TRYPSIN_DOM"/>
    <property type="match status" value="1"/>
</dbReference>
<dbReference type="GO" id="GO:0004252">
    <property type="term" value="F:serine-type endopeptidase activity"/>
    <property type="evidence" value="ECO:0007669"/>
    <property type="project" value="InterPro"/>
</dbReference>
<dbReference type="InterPro" id="IPR001314">
    <property type="entry name" value="Peptidase_S1A"/>
</dbReference>
<evidence type="ECO:0000313" key="4">
    <source>
        <dbReference type="Proteomes" id="UP000095329"/>
    </source>
</evidence>
<dbReference type="AlphaFoldDB" id="A0A1D3DLI4"/>
<dbReference type="eggNOG" id="COG5640">
    <property type="taxonomic scope" value="Bacteria"/>
</dbReference>
<name>A0A1D3DLI4_9ACTN</name>
<evidence type="ECO:0000259" key="2">
    <source>
        <dbReference type="PROSITE" id="PS50240"/>
    </source>
</evidence>
<dbReference type="InterPro" id="IPR043504">
    <property type="entry name" value="Peptidase_S1_PA_chymotrypsin"/>
</dbReference>
<feature type="domain" description="Peptidase S1" evidence="2">
    <location>
        <begin position="8"/>
        <end position="233"/>
    </location>
</feature>
<dbReference type="Proteomes" id="UP000095329">
    <property type="component" value="Unassembled WGS sequence"/>
</dbReference>
<dbReference type="eggNOG" id="COG5563">
    <property type="taxonomic scope" value="Bacteria"/>
</dbReference>
<comment type="caution">
    <text evidence="3">The sequence shown here is derived from an EMBL/GenBank/DDBJ whole genome shotgun (WGS) entry which is preliminary data.</text>
</comment>
<feature type="signal peptide" evidence="1">
    <location>
        <begin position="1"/>
        <end position="21"/>
    </location>
</feature>
<dbReference type="SUPFAM" id="SSF50494">
    <property type="entry name" value="Trypsin-like serine proteases"/>
    <property type="match status" value="1"/>
</dbReference>
<gene>
    <name evidence="3" type="ORF">J116_000435</name>
</gene>
<evidence type="ECO:0000256" key="1">
    <source>
        <dbReference type="SAM" id="SignalP"/>
    </source>
</evidence>
<dbReference type="PRINTS" id="PR00722">
    <property type="entry name" value="CHYMOTRYPSIN"/>
</dbReference>
<dbReference type="SUPFAM" id="SSF89372">
    <property type="entry name" value="Fucose-specific lectin"/>
    <property type="match status" value="1"/>
</dbReference>
<dbReference type="Gene3D" id="2.40.10.10">
    <property type="entry name" value="Trypsin-like serine proteases"/>
    <property type="match status" value="1"/>
</dbReference>
<dbReference type="STRING" id="1306406.J116_000435"/>
<organism evidence="3 4">
    <name type="scientific">Streptomyces thermolilacinus SPC6</name>
    <dbReference type="NCBI Taxonomy" id="1306406"/>
    <lineage>
        <taxon>Bacteria</taxon>
        <taxon>Bacillati</taxon>
        <taxon>Actinomycetota</taxon>
        <taxon>Actinomycetes</taxon>
        <taxon>Kitasatosporales</taxon>
        <taxon>Streptomycetaceae</taxon>
        <taxon>Streptomyces</taxon>
    </lineage>
</organism>
<dbReference type="InterPro" id="IPR001254">
    <property type="entry name" value="Trypsin_dom"/>
</dbReference>
<dbReference type="Pfam" id="PF00089">
    <property type="entry name" value="Trypsin"/>
    <property type="match status" value="1"/>
</dbReference>
<evidence type="ECO:0000313" key="3">
    <source>
        <dbReference type="EMBL" id="OEJ93181.1"/>
    </source>
</evidence>
<dbReference type="InterPro" id="IPR009003">
    <property type="entry name" value="Peptidase_S1_PA"/>
</dbReference>
<sequence>MAVGLTAVIGAGLLPAHSAVAAIGTPDTSGTHAHTAQITVGDRTNARGCSGTLIAAQWLLTSQSCFTTTPGTGLTPGKPQEPVKVTLGTGTYTIAELFPRADRDVLLARLDRQATGITPARIADASPAAGTALTAAGYGRTKTTWVPDKIHTAAFTATSATATALAIEGAQAGDAICQGDAGGPVTNAAGEVVALASRSWKAGCLGTPETETRRNAEAARVDDLRQWVVDVRAAQYGWKSRTFLQAGQGLYQGVRLADGTWSDLRDVQAEAGSIGGVLASARAVAAAGISRDTHVLAIDGAGKLRHAIRAADGTWSAFGDVGSRAGVLGDLRQVSAVSIGHELHVVALAGNKVFHTRRDAAGQWTRFGDVAGAVGPIGAVTSVSTASVGGHLHTVAVTGGKPFHTIRDTGTGKWTGWGDMSRAVGTTGPVSSVAIAGVGTDAHVVIATDNGTKQYHTIRNSAGGWSVYGDLAGVWGTVTAKSVSAAHVAGELQVAAVTADGRVLHTTRHADRSWAPTVPVPLTGTTGTPTHLSITGTL</sequence>
<keyword evidence="1" id="KW-0732">Signal</keyword>
<dbReference type="EMBL" id="ASHX02000001">
    <property type="protein sequence ID" value="OEJ93181.1"/>
    <property type="molecule type" value="Genomic_DNA"/>
</dbReference>
<proteinExistence type="predicted"/>
<keyword evidence="4" id="KW-1185">Reference proteome</keyword>
<protein>
    <recommendedName>
        <fullName evidence="2">Peptidase S1 domain-containing protein</fullName>
    </recommendedName>
</protein>
<feature type="chain" id="PRO_5008914589" description="Peptidase S1 domain-containing protein" evidence="1">
    <location>
        <begin position="22"/>
        <end position="538"/>
    </location>
</feature>
<accession>A0A1D3DLI4</accession>
<dbReference type="GO" id="GO:0006508">
    <property type="term" value="P:proteolysis"/>
    <property type="evidence" value="ECO:0007669"/>
    <property type="project" value="InterPro"/>
</dbReference>